<dbReference type="Proteomes" id="UP001519272">
    <property type="component" value="Unassembled WGS sequence"/>
</dbReference>
<keyword evidence="2" id="KW-1185">Reference proteome</keyword>
<name>A0ABS4FUC4_9BACL</name>
<protein>
    <submittedName>
        <fullName evidence="1">Uncharacterized protein</fullName>
    </submittedName>
</protein>
<gene>
    <name evidence="1" type="ORF">J2Z32_002832</name>
</gene>
<reference evidence="1 2" key="1">
    <citation type="submission" date="2021-03" db="EMBL/GenBank/DDBJ databases">
        <title>Genomic Encyclopedia of Type Strains, Phase IV (KMG-IV): sequencing the most valuable type-strain genomes for metagenomic binning, comparative biology and taxonomic classification.</title>
        <authorList>
            <person name="Goeker M."/>
        </authorList>
    </citation>
    <scope>NUCLEOTIDE SEQUENCE [LARGE SCALE GENOMIC DNA]</scope>
    <source>
        <strain evidence="1 2">DSM 14349</strain>
    </source>
</reference>
<sequence length="63" mass="7423">MSPTNDPQEWLAAKNALNKQKEEFAKFVQHQAEPTVSKDEEINELHRLTDEQNNMKDVENRRT</sequence>
<comment type="caution">
    <text evidence="1">The sequence shown here is derived from an EMBL/GenBank/DDBJ whole genome shotgun (WGS) entry which is preliminary data.</text>
</comment>
<evidence type="ECO:0000313" key="2">
    <source>
        <dbReference type="Proteomes" id="UP001519272"/>
    </source>
</evidence>
<evidence type="ECO:0000313" key="1">
    <source>
        <dbReference type="EMBL" id="MBP1906183.1"/>
    </source>
</evidence>
<proteinExistence type="predicted"/>
<dbReference type="EMBL" id="JAGGKG010000013">
    <property type="protein sequence ID" value="MBP1906183.1"/>
    <property type="molecule type" value="Genomic_DNA"/>
</dbReference>
<organism evidence="1 2">
    <name type="scientific">Paenibacillus turicensis</name>
    <dbReference type="NCBI Taxonomy" id="160487"/>
    <lineage>
        <taxon>Bacteria</taxon>
        <taxon>Bacillati</taxon>
        <taxon>Bacillota</taxon>
        <taxon>Bacilli</taxon>
        <taxon>Bacillales</taxon>
        <taxon>Paenibacillaceae</taxon>
        <taxon>Paenibacillus</taxon>
    </lineage>
</organism>
<accession>A0ABS4FUC4</accession>
<dbReference type="RefSeq" id="WP_210089786.1">
    <property type="nucleotide sequence ID" value="NZ_JAGGKG010000013.1"/>
</dbReference>